<proteinExistence type="predicted"/>
<sequence length="188" mass="21123">MWGVVVGGLLVAVLVLVGFANITTTIEVTGRGRSWAMAYTGQFLAWRSRYAWTVPMTPAQHVKPMTGFDPKKVHRGVKFLKVYSRFVRKLWDSTTVEKFSCVVHLGVNEASSTALLVGFLNNVIGPWVSLRIAPQCESWPEYGVYPLWDQMGLTAHIRATVRFRPVDMTKALIGTISDSLGFYKQRQQ</sequence>
<gene>
    <name evidence="1" type="ORF">BXT84_06500</name>
</gene>
<evidence type="ECO:0008006" key="3">
    <source>
        <dbReference type="Google" id="ProtNLM"/>
    </source>
</evidence>
<reference evidence="1 2" key="1">
    <citation type="journal article" date="2019" name="Sci. Rep.">
        <title>Sulfobacillus thermotolerans: new insights into resistance and metabolic capacities of acidophilic chemolithotrophs.</title>
        <authorList>
            <person name="Panyushkina A.E."/>
            <person name="Babenko V.V."/>
            <person name="Nikitina A.S."/>
            <person name="Selezneva O.V."/>
            <person name="Tsaplina I.A."/>
            <person name="Letarova M.A."/>
            <person name="Kostryukova E.S."/>
            <person name="Letarov A.V."/>
        </authorList>
    </citation>
    <scope>NUCLEOTIDE SEQUENCE [LARGE SCALE GENOMIC DNA]</scope>
    <source>
        <strain evidence="1 2">Kr1</strain>
    </source>
</reference>
<dbReference type="EMBL" id="CP019454">
    <property type="protein sequence ID" value="AUW93636.1"/>
    <property type="molecule type" value="Genomic_DNA"/>
</dbReference>
<evidence type="ECO:0000313" key="2">
    <source>
        <dbReference type="Proteomes" id="UP000325292"/>
    </source>
</evidence>
<keyword evidence="2" id="KW-1185">Reference proteome</keyword>
<accession>A0ABN5H0T3</accession>
<dbReference type="Proteomes" id="UP000325292">
    <property type="component" value="Chromosome"/>
</dbReference>
<name>A0ABN5H0T3_9FIRM</name>
<evidence type="ECO:0000313" key="1">
    <source>
        <dbReference type="EMBL" id="AUW93636.1"/>
    </source>
</evidence>
<organism evidence="1 2">
    <name type="scientific">Sulfobacillus thermotolerans</name>
    <dbReference type="NCBI Taxonomy" id="338644"/>
    <lineage>
        <taxon>Bacteria</taxon>
        <taxon>Bacillati</taxon>
        <taxon>Bacillota</taxon>
        <taxon>Clostridia</taxon>
        <taxon>Eubacteriales</taxon>
        <taxon>Clostridiales Family XVII. Incertae Sedis</taxon>
        <taxon>Sulfobacillus</taxon>
    </lineage>
</organism>
<protein>
    <recommendedName>
        <fullName evidence="3">DUF2953 domain-containing protein</fullName>
    </recommendedName>
</protein>